<dbReference type="FunCoup" id="A0A067QZ13">
    <property type="interactions" value="19"/>
</dbReference>
<proteinExistence type="inferred from homology"/>
<dbReference type="GO" id="GO:0015280">
    <property type="term" value="F:ligand-gated sodium channel activity"/>
    <property type="evidence" value="ECO:0007669"/>
    <property type="project" value="TreeGrafter"/>
</dbReference>
<evidence type="ECO:0000313" key="14">
    <source>
        <dbReference type="EMBL" id="KDR10223.1"/>
    </source>
</evidence>
<dbReference type="AlphaFoldDB" id="A0A067QZ13"/>
<reference evidence="14 15" key="1">
    <citation type="journal article" date="2014" name="Nat. Commun.">
        <title>Molecular traces of alternative social organization in a termite genome.</title>
        <authorList>
            <person name="Terrapon N."/>
            <person name="Li C."/>
            <person name="Robertson H.M."/>
            <person name="Ji L."/>
            <person name="Meng X."/>
            <person name="Booth W."/>
            <person name="Chen Z."/>
            <person name="Childers C.P."/>
            <person name="Glastad K.M."/>
            <person name="Gokhale K."/>
            <person name="Gowin J."/>
            <person name="Gronenberg W."/>
            <person name="Hermansen R.A."/>
            <person name="Hu H."/>
            <person name="Hunt B.G."/>
            <person name="Huylmans A.K."/>
            <person name="Khalil S.M."/>
            <person name="Mitchell R.D."/>
            <person name="Munoz-Torres M.C."/>
            <person name="Mustard J.A."/>
            <person name="Pan H."/>
            <person name="Reese J.T."/>
            <person name="Scharf M.E."/>
            <person name="Sun F."/>
            <person name="Vogel H."/>
            <person name="Xiao J."/>
            <person name="Yang W."/>
            <person name="Yang Z."/>
            <person name="Yang Z."/>
            <person name="Zhou J."/>
            <person name="Zhu J."/>
            <person name="Brent C.S."/>
            <person name="Elsik C.G."/>
            <person name="Goodisman M.A."/>
            <person name="Liberles D.A."/>
            <person name="Roe R.M."/>
            <person name="Vargo E.L."/>
            <person name="Vilcinskas A."/>
            <person name="Wang J."/>
            <person name="Bornberg-Bauer E."/>
            <person name="Korb J."/>
            <person name="Zhang G."/>
            <person name="Liebig J."/>
        </authorList>
    </citation>
    <scope>NUCLEOTIDE SEQUENCE [LARGE SCALE GENOMIC DNA]</scope>
    <source>
        <tissue evidence="14">Whole organism</tissue>
    </source>
</reference>
<comment type="similarity">
    <text evidence="2 12">Belongs to the amiloride-sensitive sodium channel (TC 1.A.6) family.</text>
</comment>
<gene>
    <name evidence="14" type="ORF">L798_15722</name>
</gene>
<dbReference type="Pfam" id="PF00858">
    <property type="entry name" value="ASC"/>
    <property type="match status" value="1"/>
</dbReference>
<keyword evidence="6 13" id="KW-1133">Transmembrane helix</keyword>
<accession>A0A067QZ13</accession>
<dbReference type="PANTHER" id="PTHR11690:SF288">
    <property type="entry name" value="AMILORIDE-SENSITIVE NA+ CHANNEL-RELATED"/>
    <property type="match status" value="1"/>
</dbReference>
<dbReference type="PRINTS" id="PR01078">
    <property type="entry name" value="AMINACHANNEL"/>
</dbReference>
<evidence type="ECO:0000256" key="13">
    <source>
        <dbReference type="SAM" id="Phobius"/>
    </source>
</evidence>
<dbReference type="InParanoid" id="A0A067QZ13"/>
<comment type="subcellular location">
    <subcellularLocation>
        <location evidence="1">Membrane</location>
        <topology evidence="1">Multi-pass membrane protein</topology>
    </subcellularLocation>
</comment>
<evidence type="ECO:0000256" key="1">
    <source>
        <dbReference type="ARBA" id="ARBA00004141"/>
    </source>
</evidence>
<dbReference type="Proteomes" id="UP000027135">
    <property type="component" value="Unassembled WGS sequence"/>
</dbReference>
<feature type="transmembrane region" description="Helical" evidence="13">
    <location>
        <begin position="512"/>
        <end position="538"/>
    </location>
</feature>
<dbReference type="Gene3D" id="1.10.287.770">
    <property type="entry name" value="YojJ-like"/>
    <property type="match status" value="1"/>
</dbReference>
<keyword evidence="10 12" id="KW-0739">Sodium transport</keyword>
<evidence type="ECO:0000256" key="10">
    <source>
        <dbReference type="ARBA" id="ARBA00023201"/>
    </source>
</evidence>
<evidence type="ECO:0000313" key="15">
    <source>
        <dbReference type="Proteomes" id="UP000027135"/>
    </source>
</evidence>
<keyword evidence="9 13" id="KW-0472">Membrane</keyword>
<evidence type="ECO:0000256" key="3">
    <source>
        <dbReference type="ARBA" id="ARBA00022448"/>
    </source>
</evidence>
<evidence type="ECO:0000256" key="5">
    <source>
        <dbReference type="ARBA" id="ARBA00022692"/>
    </source>
</evidence>
<dbReference type="OMA" id="DEVGIYC"/>
<dbReference type="InterPro" id="IPR001873">
    <property type="entry name" value="ENaC"/>
</dbReference>
<keyword evidence="11 12" id="KW-0407">Ion channel</keyword>
<dbReference type="PANTHER" id="PTHR11690">
    <property type="entry name" value="AMILORIDE-SENSITIVE SODIUM CHANNEL-RELATED"/>
    <property type="match status" value="1"/>
</dbReference>
<evidence type="ECO:0000256" key="6">
    <source>
        <dbReference type="ARBA" id="ARBA00022989"/>
    </source>
</evidence>
<keyword evidence="5 12" id="KW-0812">Transmembrane</keyword>
<dbReference type="GO" id="GO:0005886">
    <property type="term" value="C:plasma membrane"/>
    <property type="evidence" value="ECO:0007669"/>
    <property type="project" value="TreeGrafter"/>
</dbReference>
<feature type="transmembrane region" description="Helical" evidence="13">
    <location>
        <begin position="85"/>
        <end position="106"/>
    </location>
</feature>
<keyword evidence="3 12" id="KW-0813">Transport</keyword>
<dbReference type="eggNOG" id="KOG4294">
    <property type="taxonomic scope" value="Eukaryota"/>
</dbReference>
<evidence type="ECO:0000256" key="9">
    <source>
        <dbReference type="ARBA" id="ARBA00023136"/>
    </source>
</evidence>
<dbReference type="EMBL" id="KK853179">
    <property type="protein sequence ID" value="KDR10223.1"/>
    <property type="molecule type" value="Genomic_DNA"/>
</dbReference>
<evidence type="ECO:0000256" key="7">
    <source>
        <dbReference type="ARBA" id="ARBA00023053"/>
    </source>
</evidence>
<protein>
    <submittedName>
        <fullName evidence="14">Sodium channel protein Nach</fullName>
    </submittedName>
</protein>
<sequence>MWTQPVNGMNSHERRLYFGYKEPSKTPAYPVSQYDTFQTRRQHQQQQQQQQPIIIRGFIFDYCENTSLHGMKYIAQRDRHWYERVLWSLLCTIAASGTMYLSAVSWQRFANSPTMSVIESTNFPISNIPFPSVTLCDANRVHWKKAMQFQERYLADASNETIKMFHIFLKSMALVEFGDFDLVGNYFENTSFVNTPELATLNVSQLMLDVMPECSELMTVSQCWWRNDYHNCCDIFELQRTEYGYCYSFNSEVSEVSSGVRKWFDSSAYYLRPPKHSPDVNKDEELRPRRTSSYGPWGGLRFTVTATNDSPPDPEIQPGVILMVNNPYDYPENGRVISGGQSVWVNINAQVTYTVDRVRYLSVEERDCLYQDEGNIMDLGGYVFHNCITQCHLRYTIQYCNCVPYFFYSYLGNATSCDVAGYLCLAKYNLVFNYHQPREANEFFSDAVEGMKCVCAPDCSFSQYTTAMSMYRIAEGGGNEEDIKNTIFMDIHFENPAIVRYRTDISYSWLDLLVAFGGIAGLCLGFSLLSGAELFYYLTFRLYWQYRLMHQKRSTPKHKYNVPRKKPSFGIRQHRNSIKSLSFQNLR</sequence>
<keyword evidence="8 12" id="KW-0406">Ion transport</keyword>
<evidence type="ECO:0000256" key="11">
    <source>
        <dbReference type="ARBA" id="ARBA00023303"/>
    </source>
</evidence>
<keyword evidence="15" id="KW-1185">Reference proteome</keyword>
<evidence type="ECO:0000256" key="8">
    <source>
        <dbReference type="ARBA" id="ARBA00023065"/>
    </source>
</evidence>
<name>A0A067QZ13_ZOONE</name>
<dbReference type="Gene3D" id="2.60.470.10">
    <property type="entry name" value="Acid-sensing ion channels like domains"/>
    <property type="match status" value="1"/>
</dbReference>
<evidence type="ECO:0000256" key="4">
    <source>
        <dbReference type="ARBA" id="ARBA00022461"/>
    </source>
</evidence>
<evidence type="ECO:0000256" key="12">
    <source>
        <dbReference type="RuleBase" id="RU000679"/>
    </source>
</evidence>
<evidence type="ECO:0000256" key="2">
    <source>
        <dbReference type="ARBA" id="ARBA00007193"/>
    </source>
</evidence>
<organism evidence="14 15">
    <name type="scientific">Zootermopsis nevadensis</name>
    <name type="common">Dampwood termite</name>
    <dbReference type="NCBI Taxonomy" id="136037"/>
    <lineage>
        <taxon>Eukaryota</taxon>
        <taxon>Metazoa</taxon>
        <taxon>Ecdysozoa</taxon>
        <taxon>Arthropoda</taxon>
        <taxon>Hexapoda</taxon>
        <taxon>Insecta</taxon>
        <taxon>Pterygota</taxon>
        <taxon>Neoptera</taxon>
        <taxon>Polyneoptera</taxon>
        <taxon>Dictyoptera</taxon>
        <taxon>Blattodea</taxon>
        <taxon>Blattoidea</taxon>
        <taxon>Termitoidae</taxon>
        <taxon>Termopsidae</taxon>
        <taxon>Zootermopsis</taxon>
    </lineage>
</organism>
<keyword evidence="4 12" id="KW-0894">Sodium channel</keyword>
<keyword evidence="7" id="KW-0915">Sodium</keyword>